<dbReference type="GO" id="GO:0015074">
    <property type="term" value="P:DNA integration"/>
    <property type="evidence" value="ECO:0007669"/>
    <property type="project" value="UniProtKB-KW"/>
</dbReference>
<evidence type="ECO:0000256" key="2">
    <source>
        <dbReference type="ARBA" id="ARBA00023125"/>
    </source>
</evidence>
<reference evidence="7" key="1">
    <citation type="journal article" date="2014" name="Genome Announc.">
        <title>Complete Nucleotide Sequence of pVv01, a P1-Like Plasmid Prophage of Vibrio vulnificus.</title>
        <authorList>
            <person name="Hammerl J.A."/>
            <person name="Klevanskaa K."/>
            <person name="Strauch E."/>
            <person name="Hertwig S."/>
        </authorList>
    </citation>
    <scope>NUCLEOTIDE SEQUENCE</scope>
    <source>
        <strain evidence="7">48/10</strain>
    </source>
</reference>
<proteinExistence type="predicted"/>
<feature type="domain" description="Core-binding (CB)" evidence="6">
    <location>
        <begin position="38"/>
        <end position="123"/>
    </location>
</feature>
<dbReference type="AlphaFoldDB" id="A0AAI8ZLE1"/>
<feature type="domain" description="Tyr recombinase" evidence="5">
    <location>
        <begin position="152"/>
        <end position="362"/>
    </location>
</feature>
<reference evidence="7" key="2">
    <citation type="submission" date="2014-01" db="EMBL/GenBank/DDBJ databases">
        <authorList>
            <person name="Hammerl J."/>
        </authorList>
    </citation>
    <scope>NUCLEOTIDE SEQUENCE</scope>
    <source>
        <strain evidence="7">48/10</strain>
        <plasmid evidence="7">p48/10</plasmid>
    </source>
</reference>
<dbReference type="PROSITE" id="PS51900">
    <property type="entry name" value="CB"/>
    <property type="match status" value="1"/>
</dbReference>
<dbReference type="InterPro" id="IPR013762">
    <property type="entry name" value="Integrase-like_cat_sf"/>
</dbReference>
<dbReference type="PANTHER" id="PTHR34605:SF4">
    <property type="entry name" value="DNA ADENINE METHYLTRANSFERASE"/>
    <property type="match status" value="1"/>
</dbReference>
<dbReference type="InterPro" id="IPR044068">
    <property type="entry name" value="CB"/>
</dbReference>
<dbReference type="Pfam" id="PF00589">
    <property type="entry name" value="Phage_integrase"/>
    <property type="match status" value="1"/>
</dbReference>
<dbReference type="Gene3D" id="1.10.150.130">
    <property type="match status" value="1"/>
</dbReference>
<dbReference type="SUPFAM" id="SSF47823">
    <property type="entry name" value="lambda integrase-like, N-terminal domain"/>
    <property type="match status" value="1"/>
</dbReference>
<dbReference type="InterPro" id="IPR011010">
    <property type="entry name" value="DNA_brk_join_enz"/>
</dbReference>
<evidence type="ECO:0000259" key="5">
    <source>
        <dbReference type="PROSITE" id="PS51898"/>
    </source>
</evidence>
<dbReference type="PROSITE" id="PS51898">
    <property type="entry name" value="TYR_RECOMBINASE"/>
    <property type="match status" value="1"/>
</dbReference>
<name>A0AAI8ZLE1_VIBVL</name>
<dbReference type="SUPFAM" id="SSF56349">
    <property type="entry name" value="DNA breaking-rejoining enzymes"/>
    <property type="match status" value="1"/>
</dbReference>
<keyword evidence="1" id="KW-0229">DNA integration</keyword>
<evidence type="ECO:0000256" key="4">
    <source>
        <dbReference type="PROSITE-ProRule" id="PRU01248"/>
    </source>
</evidence>
<dbReference type="RefSeq" id="WP_032071970.1">
    <property type="nucleotide sequence ID" value="NC_025128.1"/>
</dbReference>
<dbReference type="InterPro" id="IPR052925">
    <property type="entry name" value="Phage_Integrase-like_Recomb"/>
</dbReference>
<evidence type="ECO:0000256" key="3">
    <source>
        <dbReference type="ARBA" id="ARBA00023172"/>
    </source>
</evidence>
<sequence>MIENQLSLLGDFSGVRPDDVKAAVQAAQKKGINVAENEQFKAVFDHLLGEFKKREERYSPNTLRRLESAWTCFVDWCLAHHRHSLPATPDTVEAFFIERSETLHRNTLSIYRWAISRVHRVAGCPDPCLDIYVEDRLKAISRKKVREGETVKQASPFNEQHLLKLTSLWYRSDKLLLRRNLALLAVAYESMLRAAELANIRVSDLELSGDGTAVLTIPITKTNHSGEPDTCILSQDVVSLLMDYTEAGKLDMRGDGYLFVGISKHNTCINPKRDAETGECLHKPITTKTVEGVFYSAWQALELERQGVKPFTAHSARVGAAQDLLKKGYNTLQIQQSGRWSSGTMVARYGRAILARDGAMAHSRVKTRNVSMDWGSGSSGNTS</sequence>
<dbReference type="GO" id="GO:0003677">
    <property type="term" value="F:DNA binding"/>
    <property type="evidence" value="ECO:0007669"/>
    <property type="project" value="UniProtKB-UniRule"/>
</dbReference>
<evidence type="ECO:0000259" key="6">
    <source>
        <dbReference type="PROSITE" id="PS51900"/>
    </source>
</evidence>
<geneLocation type="plasmid" evidence="7">
    <name>p48/10</name>
</geneLocation>
<dbReference type="Gene3D" id="1.10.443.10">
    <property type="entry name" value="Intergrase catalytic core"/>
    <property type="match status" value="1"/>
</dbReference>
<evidence type="ECO:0000313" key="7">
    <source>
        <dbReference type="EMBL" id="CDM12448.1"/>
    </source>
</evidence>
<accession>A0AAI8ZLE1</accession>
<keyword evidence="7" id="KW-0614">Plasmid</keyword>
<keyword evidence="2 4" id="KW-0238">DNA-binding</keyword>
<dbReference type="GO" id="GO:0006310">
    <property type="term" value="P:DNA recombination"/>
    <property type="evidence" value="ECO:0007669"/>
    <property type="project" value="UniProtKB-KW"/>
</dbReference>
<organism evidence="7">
    <name type="scientific">Vibrio vulnificus</name>
    <dbReference type="NCBI Taxonomy" id="672"/>
    <lineage>
        <taxon>Bacteria</taxon>
        <taxon>Pseudomonadati</taxon>
        <taxon>Pseudomonadota</taxon>
        <taxon>Gammaproteobacteria</taxon>
        <taxon>Vibrionales</taxon>
        <taxon>Vibrionaceae</taxon>
        <taxon>Vibrio</taxon>
    </lineage>
</organism>
<protein>
    <submittedName>
        <fullName evidence="7">Integrase-like protein (P1-like Cre)</fullName>
    </submittedName>
</protein>
<keyword evidence="3" id="KW-0233">DNA recombination</keyword>
<dbReference type="InterPro" id="IPR010998">
    <property type="entry name" value="Integrase_recombinase_N"/>
</dbReference>
<dbReference type="PANTHER" id="PTHR34605">
    <property type="entry name" value="PHAGE_INTEGRASE DOMAIN-CONTAINING PROTEIN"/>
    <property type="match status" value="1"/>
</dbReference>
<dbReference type="InterPro" id="IPR002104">
    <property type="entry name" value="Integrase_catalytic"/>
</dbReference>
<evidence type="ECO:0000256" key="1">
    <source>
        <dbReference type="ARBA" id="ARBA00022908"/>
    </source>
</evidence>
<dbReference type="EMBL" id="HG803186">
    <property type="protein sequence ID" value="CDM12448.1"/>
    <property type="molecule type" value="Genomic_DNA"/>
</dbReference>